<evidence type="ECO:0000313" key="11">
    <source>
        <dbReference type="EMBL" id="AYC29591.1"/>
    </source>
</evidence>
<protein>
    <submittedName>
        <fullName evidence="11">Transcriptional repressor</fullName>
    </submittedName>
</protein>
<proteinExistence type="inferred from homology"/>
<keyword evidence="8" id="KW-0804">Transcription</keyword>
<dbReference type="GO" id="GO:0003700">
    <property type="term" value="F:DNA-binding transcription factor activity"/>
    <property type="evidence" value="ECO:0007669"/>
    <property type="project" value="InterPro"/>
</dbReference>
<organism evidence="11 12">
    <name type="scientific">Paenisporosarcina cavernae</name>
    <dbReference type="NCBI Taxonomy" id="2320858"/>
    <lineage>
        <taxon>Bacteria</taxon>
        <taxon>Bacillati</taxon>
        <taxon>Bacillota</taxon>
        <taxon>Bacilli</taxon>
        <taxon>Bacillales</taxon>
        <taxon>Caryophanaceae</taxon>
        <taxon>Paenisporosarcina</taxon>
    </lineage>
</organism>
<evidence type="ECO:0000256" key="1">
    <source>
        <dbReference type="ARBA" id="ARBA00004496"/>
    </source>
</evidence>
<evidence type="ECO:0000256" key="7">
    <source>
        <dbReference type="ARBA" id="ARBA00023125"/>
    </source>
</evidence>
<accession>A0A385YSW7</accession>
<evidence type="ECO:0000256" key="8">
    <source>
        <dbReference type="ARBA" id="ARBA00023163"/>
    </source>
</evidence>
<evidence type="ECO:0000256" key="10">
    <source>
        <dbReference type="PIRSR" id="PIRSR602481-2"/>
    </source>
</evidence>
<name>A0A385YSW7_9BACL</name>
<dbReference type="AlphaFoldDB" id="A0A385YSW7"/>
<evidence type="ECO:0000313" key="12">
    <source>
        <dbReference type="Proteomes" id="UP000265725"/>
    </source>
</evidence>
<gene>
    <name evidence="11" type="ORF">D3873_06720</name>
</gene>
<dbReference type="Pfam" id="PF01475">
    <property type="entry name" value="FUR"/>
    <property type="match status" value="1"/>
</dbReference>
<keyword evidence="12" id="KW-1185">Reference proteome</keyword>
<feature type="binding site" evidence="9">
    <location>
        <position position="98"/>
    </location>
    <ligand>
        <name>Zn(2+)</name>
        <dbReference type="ChEBI" id="CHEBI:29105"/>
    </ligand>
</feature>
<feature type="binding site" evidence="9">
    <location>
        <position position="135"/>
    </location>
    <ligand>
        <name>Zn(2+)</name>
        <dbReference type="ChEBI" id="CHEBI:29105"/>
    </ligand>
</feature>
<dbReference type="OrthoDB" id="8659436at2"/>
<dbReference type="InterPro" id="IPR002481">
    <property type="entry name" value="FUR"/>
</dbReference>
<comment type="cofactor">
    <cofactor evidence="10">
        <name>Mn(2+)</name>
        <dbReference type="ChEBI" id="CHEBI:29035"/>
    </cofactor>
    <cofactor evidence="10">
        <name>Fe(2+)</name>
        <dbReference type="ChEBI" id="CHEBI:29033"/>
    </cofactor>
    <text evidence="10">Binds 1 Mn(2+) or Fe(2+) ion per subunit.</text>
</comment>
<feature type="binding site" evidence="9">
    <location>
        <position position="132"/>
    </location>
    <ligand>
        <name>Zn(2+)</name>
        <dbReference type="ChEBI" id="CHEBI:29105"/>
    </ligand>
</feature>
<keyword evidence="9" id="KW-0479">Metal-binding</keyword>
<dbReference type="PANTHER" id="PTHR33202">
    <property type="entry name" value="ZINC UPTAKE REGULATION PROTEIN"/>
    <property type="match status" value="1"/>
</dbReference>
<dbReference type="GO" id="GO:0005737">
    <property type="term" value="C:cytoplasm"/>
    <property type="evidence" value="ECO:0007669"/>
    <property type="project" value="UniProtKB-SubCell"/>
</dbReference>
<comment type="cofactor">
    <cofactor evidence="9">
        <name>Zn(2+)</name>
        <dbReference type="ChEBI" id="CHEBI:29105"/>
    </cofactor>
    <text evidence="9">Binds 1 zinc ion per subunit.</text>
</comment>
<dbReference type="SUPFAM" id="SSF46785">
    <property type="entry name" value="Winged helix' DNA-binding domain"/>
    <property type="match status" value="1"/>
</dbReference>
<keyword evidence="7" id="KW-0238">DNA-binding</keyword>
<dbReference type="GO" id="GO:1900376">
    <property type="term" value="P:regulation of secondary metabolite biosynthetic process"/>
    <property type="evidence" value="ECO:0007669"/>
    <property type="project" value="TreeGrafter"/>
</dbReference>
<dbReference type="Gene3D" id="1.10.10.10">
    <property type="entry name" value="Winged helix-like DNA-binding domain superfamily/Winged helix DNA-binding domain"/>
    <property type="match status" value="1"/>
</dbReference>
<comment type="subcellular location">
    <subcellularLocation>
        <location evidence="1">Cytoplasm</location>
    </subcellularLocation>
</comment>
<dbReference type="Proteomes" id="UP000265725">
    <property type="component" value="Chromosome"/>
</dbReference>
<dbReference type="GO" id="GO:0008270">
    <property type="term" value="F:zinc ion binding"/>
    <property type="evidence" value="ECO:0007669"/>
    <property type="project" value="TreeGrafter"/>
</dbReference>
<dbReference type="Gene3D" id="3.30.1490.190">
    <property type="match status" value="1"/>
</dbReference>
<dbReference type="GO" id="GO:0045892">
    <property type="term" value="P:negative regulation of DNA-templated transcription"/>
    <property type="evidence" value="ECO:0007669"/>
    <property type="project" value="TreeGrafter"/>
</dbReference>
<evidence type="ECO:0000256" key="2">
    <source>
        <dbReference type="ARBA" id="ARBA00007957"/>
    </source>
</evidence>
<evidence type="ECO:0000256" key="4">
    <source>
        <dbReference type="ARBA" id="ARBA00022491"/>
    </source>
</evidence>
<dbReference type="CDD" id="cd07153">
    <property type="entry name" value="Fur_like"/>
    <property type="match status" value="1"/>
</dbReference>
<dbReference type="GO" id="GO:0000976">
    <property type="term" value="F:transcription cis-regulatory region binding"/>
    <property type="evidence" value="ECO:0007669"/>
    <property type="project" value="TreeGrafter"/>
</dbReference>
<keyword evidence="4" id="KW-0678">Repressor</keyword>
<dbReference type="InterPro" id="IPR036388">
    <property type="entry name" value="WH-like_DNA-bd_sf"/>
</dbReference>
<reference evidence="12" key="1">
    <citation type="submission" date="2018-09" db="EMBL/GenBank/DDBJ databases">
        <authorList>
            <person name="Zhu H."/>
        </authorList>
    </citation>
    <scope>NUCLEOTIDE SEQUENCE [LARGE SCALE GENOMIC DNA]</scope>
    <source>
        <strain evidence="12">K2R23-3</strain>
    </source>
</reference>
<evidence type="ECO:0000256" key="6">
    <source>
        <dbReference type="ARBA" id="ARBA00023015"/>
    </source>
</evidence>
<dbReference type="RefSeq" id="WP_119883330.1">
    <property type="nucleotide sequence ID" value="NZ_CP032418.1"/>
</dbReference>
<feature type="binding site" evidence="10">
    <location>
        <position position="124"/>
    </location>
    <ligand>
        <name>Fe cation</name>
        <dbReference type="ChEBI" id="CHEBI:24875"/>
    </ligand>
</feature>
<evidence type="ECO:0000256" key="3">
    <source>
        <dbReference type="ARBA" id="ARBA00022490"/>
    </source>
</evidence>
<comment type="similarity">
    <text evidence="2">Belongs to the Fur family.</text>
</comment>
<evidence type="ECO:0000256" key="9">
    <source>
        <dbReference type="PIRSR" id="PIRSR602481-1"/>
    </source>
</evidence>
<evidence type="ECO:0000256" key="5">
    <source>
        <dbReference type="ARBA" id="ARBA00022833"/>
    </source>
</evidence>
<keyword evidence="5 9" id="KW-0862">Zinc</keyword>
<keyword evidence="10" id="KW-0408">Iron</keyword>
<dbReference type="EMBL" id="CP032418">
    <property type="protein sequence ID" value="AYC29591.1"/>
    <property type="molecule type" value="Genomic_DNA"/>
</dbReference>
<keyword evidence="6" id="KW-0805">Transcription regulation</keyword>
<keyword evidence="3" id="KW-0963">Cytoplasm</keyword>
<dbReference type="InterPro" id="IPR036390">
    <property type="entry name" value="WH_DNA-bd_sf"/>
</dbReference>
<dbReference type="InterPro" id="IPR043135">
    <property type="entry name" value="Fur_C"/>
</dbReference>
<feature type="binding site" evidence="9">
    <location>
        <position position="95"/>
    </location>
    <ligand>
        <name>Zn(2+)</name>
        <dbReference type="ChEBI" id="CHEBI:29105"/>
    </ligand>
</feature>
<feature type="binding site" evidence="10">
    <location>
        <position position="89"/>
    </location>
    <ligand>
        <name>Fe cation</name>
        <dbReference type="ChEBI" id="CHEBI:24875"/>
    </ligand>
</feature>
<dbReference type="KEGG" id="paek:D3873_06720"/>
<dbReference type="PANTHER" id="PTHR33202:SF1">
    <property type="entry name" value="FERRIC UPTAKE REGULATION PROTEIN"/>
    <property type="match status" value="1"/>
</dbReference>
<sequence>MNEKKAWEILKGKGYKKTDQREKILSIFAQTDRYLSAKDVLNHLSEDSPSLSFDTIYRNLSTFVGHGILDEMDFSGEKQFRMQCETDHHHHHFICLSCGEIKELSICPIPQVKESLKGYEIEQHRFEIFGKCPLCA</sequence>